<dbReference type="EC" id="4.2.1.17" evidence="2"/>
<dbReference type="SUPFAM" id="SSF52096">
    <property type="entry name" value="ClpP/crotonase"/>
    <property type="match status" value="1"/>
</dbReference>
<dbReference type="NCBIfam" id="NF005675">
    <property type="entry name" value="PRK07468.1"/>
    <property type="match status" value="1"/>
</dbReference>
<dbReference type="EMBL" id="PIQN01000014">
    <property type="protein sequence ID" value="PKA41992.1"/>
    <property type="molecule type" value="Genomic_DNA"/>
</dbReference>
<dbReference type="InterPro" id="IPR001753">
    <property type="entry name" value="Enoyl-CoA_hydra/iso"/>
</dbReference>
<evidence type="ECO:0000313" key="2">
    <source>
        <dbReference type="EMBL" id="PKA41992.1"/>
    </source>
</evidence>
<dbReference type="GO" id="GO:0004300">
    <property type="term" value="F:enoyl-CoA hydratase activity"/>
    <property type="evidence" value="ECO:0007669"/>
    <property type="project" value="UniProtKB-EC"/>
</dbReference>
<sequence>MMPKTLRIDIDARGVARLTLARPEKHNAISAEMMDELIAAATALGTDRGVRVIVLAGEGASFCAGGDLGWMRAQFNAGRAERISEARRLATMFRALNDLPKPMIARAQGNAFGGGVGLLSICDLVIATESARFGLTEVRLGIIPATISPFVIARIGEGAARPLFMSGKLISASQAKAAGLVEHVVHAEDLDAAVEAEVAHFLKASPEAAARAKMLGRSLGMPITDTVVESVIKQLADTWETEEAREGIAAFFERRSPSWRRDA</sequence>
<dbReference type="PANTHER" id="PTHR42964">
    <property type="entry name" value="ENOYL-COA HYDRATASE"/>
    <property type="match status" value="1"/>
</dbReference>
<dbReference type="Proteomes" id="UP000232164">
    <property type="component" value="Unassembled WGS sequence"/>
</dbReference>
<comment type="caution">
    <text evidence="2">The sequence shown here is derived from an EMBL/GenBank/DDBJ whole genome shotgun (WGS) entry which is preliminary data.</text>
</comment>
<dbReference type="InterPro" id="IPR051683">
    <property type="entry name" value="Enoyl-CoA_Hydratase/Isomerase"/>
</dbReference>
<gene>
    <name evidence="2" type="ORF">CWR43_17795</name>
</gene>
<name>A0A2N0D7F1_RHISU</name>
<reference evidence="2 3" key="1">
    <citation type="submission" date="2017-11" db="EMBL/GenBank/DDBJ databases">
        <authorList>
            <person name="Han C.G."/>
        </authorList>
    </citation>
    <scope>NUCLEOTIDE SEQUENCE [LARGE SCALE GENOMIC DNA]</scope>
    <source>
        <strain evidence="2 3">HCNT1</strain>
    </source>
</reference>
<comment type="similarity">
    <text evidence="1">Belongs to the enoyl-CoA hydratase/isomerase family.</text>
</comment>
<keyword evidence="2" id="KW-0456">Lyase</keyword>
<dbReference type="Pfam" id="PF00378">
    <property type="entry name" value="ECH_1"/>
    <property type="match status" value="1"/>
</dbReference>
<proteinExistence type="inferred from homology"/>
<evidence type="ECO:0000256" key="1">
    <source>
        <dbReference type="ARBA" id="ARBA00005254"/>
    </source>
</evidence>
<dbReference type="AlphaFoldDB" id="A0A2N0D7F1"/>
<evidence type="ECO:0000313" key="3">
    <source>
        <dbReference type="Proteomes" id="UP000232164"/>
    </source>
</evidence>
<protein>
    <submittedName>
        <fullName evidence="2">Enoyl-CoA hydratase</fullName>
        <ecNumber evidence="2">4.2.1.17</ecNumber>
    </submittedName>
</protein>
<dbReference type="PANTHER" id="PTHR42964:SF1">
    <property type="entry name" value="POLYKETIDE BIOSYNTHESIS ENOYL-COA HYDRATASE PKSH-RELATED"/>
    <property type="match status" value="1"/>
</dbReference>
<dbReference type="Gene3D" id="3.90.226.10">
    <property type="entry name" value="2-enoyl-CoA Hydratase, Chain A, domain 1"/>
    <property type="match status" value="1"/>
</dbReference>
<reference evidence="2 3" key="2">
    <citation type="submission" date="2017-12" db="EMBL/GenBank/DDBJ databases">
        <title>Genome sequence of Rhizobium sullae HCNT1 isolated from Sulla coronaria nodules and featuring peculiar denitrification phenotypes.</title>
        <authorList>
            <person name="De Diego-Diaz B."/>
            <person name="Treu L."/>
            <person name="Campanaro S."/>
            <person name="Da Silva Duarte V."/>
            <person name="Basaglia M."/>
            <person name="Favaro L."/>
            <person name="Casella S."/>
            <person name="Squartini A."/>
        </authorList>
    </citation>
    <scope>NUCLEOTIDE SEQUENCE [LARGE SCALE GENOMIC DNA]</scope>
    <source>
        <strain evidence="2 3">HCNT1</strain>
    </source>
</reference>
<dbReference type="STRING" id="1041146.GCA_000427985_02297"/>
<dbReference type="InterPro" id="IPR029045">
    <property type="entry name" value="ClpP/crotonase-like_dom_sf"/>
</dbReference>
<dbReference type="CDD" id="cd06558">
    <property type="entry name" value="crotonase-like"/>
    <property type="match status" value="1"/>
</dbReference>
<accession>A0A2N0D7F1</accession>
<organism evidence="2 3">
    <name type="scientific">Rhizobium sullae</name>
    <name type="common">Rhizobium hedysari</name>
    <dbReference type="NCBI Taxonomy" id="50338"/>
    <lineage>
        <taxon>Bacteria</taxon>
        <taxon>Pseudomonadati</taxon>
        <taxon>Pseudomonadota</taxon>
        <taxon>Alphaproteobacteria</taxon>
        <taxon>Hyphomicrobiales</taxon>
        <taxon>Rhizobiaceae</taxon>
        <taxon>Rhizobium/Agrobacterium group</taxon>
        <taxon>Rhizobium</taxon>
    </lineage>
</organism>